<feature type="region of interest" description="Disordered" evidence="1">
    <location>
        <begin position="117"/>
        <end position="141"/>
    </location>
</feature>
<proteinExistence type="predicted"/>
<accession>A0ABM1QHW9</accession>
<sequence length="187" mass="21660">MAGKGEFSSGGYSNDGGYYWLSSSEISMGVVKMIPFLNHINGYNLILKMISTALMAILLHHLEILQNVVSLQRNFLGFITLYSEKRSLEYRFRILAPRRKKLGELFRDSIREGREEIFEESSKNQSEKGKKSSSDHSDELKIIENSVKEKKNLKSLNYHHRCLPRFSSFKGSLMEKKKKKKKKIHVK</sequence>
<reference evidence="2" key="1">
    <citation type="journal article" date="2014" name="Nat. Commun.">
        <title>The emerging biofuel crop Camelina sativa retains a highly undifferentiated hexaploid genome structure.</title>
        <authorList>
            <person name="Kagale S."/>
            <person name="Koh C."/>
            <person name="Nixon J."/>
            <person name="Bollina V."/>
            <person name="Clarke W.E."/>
            <person name="Tuteja R."/>
            <person name="Spillane C."/>
            <person name="Robinson S.J."/>
            <person name="Links M.G."/>
            <person name="Clarke C."/>
            <person name="Higgins E.E."/>
            <person name="Huebert T."/>
            <person name="Sharpe A.G."/>
            <person name="Parkin I.A."/>
        </authorList>
    </citation>
    <scope>NUCLEOTIDE SEQUENCE [LARGE SCALE GENOMIC DNA]</scope>
    <source>
        <strain evidence="2">cv. DH55</strain>
    </source>
</reference>
<gene>
    <name evidence="3" type="primary">LOC104719754</name>
</gene>
<evidence type="ECO:0000256" key="1">
    <source>
        <dbReference type="SAM" id="MobiDB-lite"/>
    </source>
</evidence>
<dbReference type="Proteomes" id="UP000694864">
    <property type="component" value="Chromosome 10"/>
</dbReference>
<organism evidence="2 3">
    <name type="scientific">Camelina sativa</name>
    <name type="common">False flax</name>
    <name type="synonym">Myagrum sativum</name>
    <dbReference type="NCBI Taxonomy" id="90675"/>
    <lineage>
        <taxon>Eukaryota</taxon>
        <taxon>Viridiplantae</taxon>
        <taxon>Streptophyta</taxon>
        <taxon>Embryophyta</taxon>
        <taxon>Tracheophyta</taxon>
        <taxon>Spermatophyta</taxon>
        <taxon>Magnoliopsida</taxon>
        <taxon>eudicotyledons</taxon>
        <taxon>Gunneridae</taxon>
        <taxon>Pentapetalae</taxon>
        <taxon>rosids</taxon>
        <taxon>malvids</taxon>
        <taxon>Brassicales</taxon>
        <taxon>Brassicaceae</taxon>
        <taxon>Camelineae</taxon>
        <taxon>Camelina</taxon>
    </lineage>
</organism>
<keyword evidence="2" id="KW-1185">Reference proteome</keyword>
<reference evidence="3" key="2">
    <citation type="submission" date="2025-08" db="UniProtKB">
        <authorList>
            <consortium name="RefSeq"/>
        </authorList>
    </citation>
    <scope>IDENTIFICATION</scope>
    <source>
        <tissue evidence="3">Leaf</tissue>
    </source>
</reference>
<evidence type="ECO:0000313" key="2">
    <source>
        <dbReference type="Proteomes" id="UP000694864"/>
    </source>
</evidence>
<dbReference type="GeneID" id="104719754"/>
<dbReference type="RefSeq" id="XP_019086357.1">
    <property type="nucleotide sequence ID" value="XM_019230812.1"/>
</dbReference>
<name>A0ABM1QHW9_CAMSA</name>
<evidence type="ECO:0000313" key="3">
    <source>
        <dbReference type="RefSeq" id="XP_019086357.1"/>
    </source>
</evidence>
<protein>
    <submittedName>
        <fullName evidence="3">Uncharacterized protein LOC104719754</fullName>
    </submittedName>
</protein>